<dbReference type="InterPro" id="IPR001466">
    <property type="entry name" value="Beta-lactam-related"/>
</dbReference>
<dbReference type="Pfam" id="PF00144">
    <property type="entry name" value="Beta-lactamase"/>
    <property type="match status" value="1"/>
</dbReference>
<evidence type="ECO:0000256" key="1">
    <source>
        <dbReference type="SAM" id="SignalP"/>
    </source>
</evidence>
<gene>
    <name evidence="4" type="ORF">LTR97_002000</name>
</gene>
<evidence type="ECO:0000259" key="2">
    <source>
        <dbReference type="Pfam" id="PF00144"/>
    </source>
</evidence>
<evidence type="ECO:0000259" key="3">
    <source>
        <dbReference type="Pfam" id="PF26335"/>
    </source>
</evidence>
<dbReference type="InterPro" id="IPR051478">
    <property type="entry name" value="Beta-lactamase-like_AB/R"/>
</dbReference>
<feature type="chain" id="PRO_5042938831" description="Beta-lactamase-related domain-containing protein" evidence="1">
    <location>
        <begin position="19"/>
        <end position="529"/>
    </location>
</feature>
<keyword evidence="1" id="KW-0732">Signal</keyword>
<accession>A0AAN7ZPZ0</accession>
<dbReference type="Gene3D" id="3.40.710.10">
    <property type="entry name" value="DD-peptidase/beta-lactamase superfamily"/>
    <property type="match status" value="1"/>
</dbReference>
<feature type="domain" description="Beta-lactamase-related" evidence="2">
    <location>
        <begin position="101"/>
        <end position="366"/>
    </location>
</feature>
<feature type="signal peptide" evidence="1">
    <location>
        <begin position="1"/>
        <end position="18"/>
    </location>
</feature>
<comment type="caution">
    <text evidence="4">The sequence shown here is derived from an EMBL/GenBank/DDBJ whole genome shotgun (WGS) entry which is preliminary data.</text>
</comment>
<sequence length="529" mass="57192">MRCQVLTSILLFAVAATALKRRANLQTCPLLAKQYPSPVGLAEDPTFKAAIASLDATLDGGANVLPYNETNFSLGIFNPSTDGFVYQYHHSDAALAASSYGTKSIDADSIYRVGSISKLLTMYVFLLVADGDRYFNTPVLELVPELKQLASDGWNPEPPNFSEITIGDLAGQMAGLARDFYINGIATGSPIFPIAYTPVYSNEAFALIGVALSHLVGRSFETVFNETLRSTLSLCNTYFTVPSNIGQGVIPGTPLSTGFDGDLGVFSPAGGFFSSLNDFACLGKAILNSTFLSKAHTRRWFKPTSFVEDLAQGVGRPWEIFRRQVNGYIVDLYTKAGDIAAYSSFFALVPTYDIGITLMTAWDPADTSGGVVRDELPNQLINNLLPILDEIAKKQAVANFAGRYINQQTNSSITIGSDANPALKVTAWSFNGLDIFNDVLGSLAPDLDLRILPNELYQESKVGFTSYYQSAAPPPANGTWYLQCSGWIDVDELTVGNLPLGQLVFTVGEDGKAMSVESRALRQVLIRQG</sequence>
<proteinExistence type="predicted"/>
<name>A0AAN7ZPZ0_9PEZI</name>
<dbReference type="AlphaFoldDB" id="A0AAN7ZPZ0"/>
<dbReference type="Proteomes" id="UP001310594">
    <property type="component" value="Unassembled WGS sequence"/>
</dbReference>
<dbReference type="Pfam" id="PF26335">
    <property type="entry name" value="ARB_00930_C"/>
    <property type="match status" value="1"/>
</dbReference>
<dbReference type="PANTHER" id="PTHR22935">
    <property type="entry name" value="PENICILLIN-BINDING PROTEIN"/>
    <property type="match status" value="1"/>
</dbReference>
<evidence type="ECO:0008006" key="6">
    <source>
        <dbReference type="Google" id="ProtNLM"/>
    </source>
</evidence>
<dbReference type="InterPro" id="IPR012338">
    <property type="entry name" value="Beta-lactam/transpept-like"/>
</dbReference>
<dbReference type="InterPro" id="IPR058664">
    <property type="entry name" value="ARB_00930-like_C"/>
</dbReference>
<dbReference type="PANTHER" id="PTHR22935:SF97">
    <property type="entry name" value="BETA-LACTAMASE-RELATED DOMAIN-CONTAINING PROTEIN"/>
    <property type="match status" value="1"/>
</dbReference>
<dbReference type="SUPFAM" id="SSF56601">
    <property type="entry name" value="beta-lactamase/transpeptidase-like"/>
    <property type="match status" value="1"/>
</dbReference>
<evidence type="ECO:0000313" key="4">
    <source>
        <dbReference type="EMBL" id="KAK5704889.1"/>
    </source>
</evidence>
<reference evidence="4" key="1">
    <citation type="submission" date="2023-08" db="EMBL/GenBank/DDBJ databases">
        <title>Black Yeasts Isolated from many extreme environments.</title>
        <authorList>
            <person name="Coleine C."/>
            <person name="Stajich J.E."/>
            <person name="Selbmann L."/>
        </authorList>
    </citation>
    <scope>NUCLEOTIDE SEQUENCE</scope>
    <source>
        <strain evidence="4">CCFEE 5810</strain>
    </source>
</reference>
<feature type="domain" description="Beta-lactamase-like ARB-00930-like C-terminal" evidence="3">
    <location>
        <begin position="392"/>
        <end position="528"/>
    </location>
</feature>
<dbReference type="EMBL" id="JAVRQU010000003">
    <property type="protein sequence ID" value="KAK5704889.1"/>
    <property type="molecule type" value="Genomic_DNA"/>
</dbReference>
<evidence type="ECO:0000313" key="5">
    <source>
        <dbReference type="Proteomes" id="UP001310594"/>
    </source>
</evidence>
<protein>
    <recommendedName>
        <fullName evidence="6">Beta-lactamase-related domain-containing protein</fullName>
    </recommendedName>
</protein>
<organism evidence="4 5">
    <name type="scientific">Elasticomyces elasticus</name>
    <dbReference type="NCBI Taxonomy" id="574655"/>
    <lineage>
        <taxon>Eukaryota</taxon>
        <taxon>Fungi</taxon>
        <taxon>Dikarya</taxon>
        <taxon>Ascomycota</taxon>
        <taxon>Pezizomycotina</taxon>
        <taxon>Dothideomycetes</taxon>
        <taxon>Dothideomycetidae</taxon>
        <taxon>Mycosphaerellales</taxon>
        <taxon>Teratosphaeriaceae</taxon>
        <taxon>Elasticomyces</taxon>
    </lineage>
</organism>